<accession>A0A1I5T8M5</accession>
<dbReference type="PANTHER" id="PTHR35377">
    <property type="entry name" value="ANTITOXIN VAPB49-RELATED-RELATED"/>
    <property type="match status" value="1"/>
</dbReference>
<dbReference type="InterPro" id="IPR051416">
    <property type="entry name" value="phD-YefM_TA_antitoxins"/>
</dbReference>
<sequence>MEYVGIRQLKNSLSRYLKLVKSGKTIQVTDRGKPIAKLMPADNSLPQGIIEMLDKEIASWNGEKPRGMTILHSINKGRNVSDIVSEDRR</sequence>
<evidence type="ECO:0000313" key="3">
    <source>
        <dbReference type="EMBL" id="SFP79392.1"/>
    </source>
</evidence>
<dbReference type="Gene3D" id="3.40.1620.10">
    <property type="entry name" value="YefM-like domain"/>
    <property type="match status" value="1"/>
</dbReference>
<dbReference type="InterPro" id="IPR006442">
    <property type="entry name" value="Antitoxin_Phd/YefM"/>
</dbReference>
<gene>
    <name evidence="3" type="ORF">SAMN05444406_1049</name>
</gene>
<protein>
    <recommendedName>
        <fullName evidence="2">Antitoxin</fullName>
    </recommendedName>
</protein>
<dbReference type="OrthoDB" id="9800503at2"/>
<dbReference type="NCBIfam" id="TIGR01552">
    <property type="entry name" value="phd_fam"/>
    <property type="match status" value="1"/>
</dbReference>
<comment type="similarity">
    <text evidence="1 2">Belongs to the phD/YefM antitoxin family.</text>
</comment>
<dbReference type="SUPFAM" id="SSF143120">
    <property type="entry name" value="YefM-like"/>
    <property type="match status" value="1"/>
</dbReference>
<evidence type="ECO:0000256" key="2">
    <source>
        <dbReference type="RuleBase" id="RU362080"/>
    </source>
</evidence>
<organism evidence="3 4">
    <name type="scientific">Caldicoprobacter faecalis</name>
    <dbReference type="NCBI Taxonomy" id="937334"/>
    <lineage>
        <taxon>Bacteria</taxon>
        <taxon>Bacillati</taxon>
        <taxon>Bacillota</taxon>
        <taxon>Clostridia</taxon>
        <taxon>Caldicoprobacterales</taxon>
        <taxon>Caldicoprobacteraceae</taxon>
        <taxon>Caldicoprobacter</taxon>
    </lineage>
</organism>
<dbReference type="Proteomes" id="UP000198577">
    <property type="component" value="Unassembled WGS sequence"/>
</dbReference>
<reference evidence="3 4" key="1">
    <citation type="submission" date="2016-10" db="EMBL/GenBank/DDBJ databases">
        <authorList>
            <person name="de Groot N.N."/>
        </authorList>
    </citation>
    <scope>NUCLEOTIDE SEQUENCE [LARGE SCALE GENOMIC DNA]</scope>
    <source>
        <strain evidence="3 4">DSM 20678</strain>
    </source>
</reference>
<evidence type="ECO:0000313" key="4">
    <source>
        <dbReference type="Proteomes" id="UP000198577"/>
    </source>
</evidence>
<dbReference type="InterPro" id="IPR036165">
    <property type="entry name" value="YefM-like_sf"/>
</dbReference>
<keyword evidence="4" id="KW-1185">Reference proteome</keyword>
<dbReference type="RefSeq" id="WP_092281957.1">
    <property type="nucleotide sequence ID" value="NZ_FOXR01000004.1"/>
</dbReference>
<comment type="function">
    <text evidence="2">Antitoxin component of a type II toxin-antitoxin (TA) system.</text>
</comment>
<evidence type="ECO:0000256" key="1">
    <source>
        <dbReference type="ARBA" id="ARBA00009981"/>
    </source>
</evidence>
<dbReference type="EMBL" id="FOXR01000004">
    <property type="protein sequence ID" value="SFP79392.1"/>
    <property type="molecule type" value="Genomic_DNA"/>
</dbReference>
<dbReference type="Pfam" id="PF02604">
    <property type="entry name" value="PhdYeFM_antitox"/>
    <property type="match status" value="1"/>
</dbReference>
<proteinExistence type="inferred from homology"/>
<dbReference type="AlphaFoldDB" id="A0A1I5T8M5"/>
<name>A0A1I5T8M5_9FIRM</name>